<protein>
    <submittedName>
        <fullName evidence="3">Uncharacterized protein</fullName>
    </submittedName>
</protein>
<feature type="compositionally biased region" description="Basic and acidic residues" evidence="1">
    <location>
        <begin position="1"/>
        <end position="11"/>
    </location>
</feature>
<keyword evidence="2" id="KW-1133">Transmembrane helix</keyword>
<feature type="transmembrane region" description="Helical" evidence="2">
    <location>
        <begin position="49"/>
        <end position="81"/>
    </location>
</feature>
<feature type="transmembrane region" description="Helical" evidence="2">
    <location>
        <begin position="101"/>
        <end position="134"/>
    </location>
</feature>
<accession>A0A3B0PQN0</accession>
<evidence type="ECO:0000313" key="3">
    <source>
        <dbReference type="EMBL" id="SYX09400.1"/>
    </source>
</evidence>
<sequence length="150" mass="16631">MADETPKENSSSKESPSQFESLKRKVKDLHANPKVGRMKRFFSHHAREAISGALVLVGIITDFVSWVGGLFVACGLVLGFYPEIRTVLKNLQSYYAKNGPAKNALLCGLLLFFLLNVFPFTLSFLVLCLILVLLGDNKDNKNNDSSQKPL</sequence>
<dbReference type="EMBL" id="LS992154">
    <property type="protein sequence ID" value="SYX09400.1"/>
    <property type="molecule type" value="Genomic_DNA"/>
</dbReference>
<evidence type="ECO:0000256" key="2">
    <source>
        <dbReference type="SAM" id="Phobius"/>
    </source>
</evidence>
<keyword evidence="2" id="KW-0472">Membrane</keyword>
<dbReference type="AlphaFoldDB" id="A0A3B0PQN0"/>
<dbReference type="OrthoDB" id="18709at2"/>
<proteinExistence type="predicted"/>
<dbReference type="RefSeq" id="WP_117274677.1">
    <property type="nucleotide sequence ID" value="NZ_LS992154.1"/>
</dbReference>
<gene>
    <name evidence="3" type="ORF">C834K_0969</name>
</gene>
<feature type="region of interest" description="Disordered" evidence="1">
    <location>
        <begin position="1"/>
        <end position="20"/>
    </location>
</feature>
<dbReference type="Proteomes" id="UP000258476">
    <property type="component" value="Chromosome"/>
</dbReference>
<reference evidence="4" key="1">
    <citation type="submission" date="2017-11" db="EMBL/GenBank/DDBJ databases">
        <authorList>
            <person name="Seth-Smith MB H."/>
        </authorList>
    </citation>
    <scope>NUCLEOTIDE SEQUENCE [LARGE SCALE GENOMIC DNA]</scope>
</reference>
<keyword evidence="4" id="KW-1185">Reference proteome</keyword>
<evidence type="ECO:0000256" key="1">
    <source>
        <dbReference type="SAM" id="MobiDB-lite"/>
    </source>
</evidence>
<keyword evidence="2" id="KW-0812">Transmembrane</keyword>
<evidence type="ECO:0000313" key="4">
    <source>
        <dbReference type="Proteomes" id="UP000258476"/>
    </source>
</evidence>
<name>A0A3B0PQN0_9CHLA</name>
<organism evidence="3 4">
    <name type="scientific">Chlamydia poikilotherma</name>
    <dbReference type="NCBI Taxonomy" id="1967783"/>
    <lineage>
        <taxon>Bacteria</taxon>
        <taxon>Pseudomonadati</taxon>
        <taxon>Chlamydiota</taxon>
        <taxon>Chlamydiia</taxon>
        <taxon>Chlamydiales</taxon>
        <taxon>Chlamydiaceae</taxon>
        <taxon>Chlamydia/Chlamydophila group</taxon>
        <taxon>Chlamydia</taxon>
    </lineage>
</organism>
<dbReference type="KEGG" id="chla:C834K_0969"/>